<dbReference type="PROSITE" id="PS50110">
    <property type="entry name" value="RESPONSE_REGULATORY"/>
    <property type="match status" value="1"/>
</dbReference>
<dbReference type="OrthoDB" id="9793549at2"/>
<evidence type="ECO:0000256" key="1">
    <source>
        <dbReference type="PROSITE-ProRule" id="PRU00169"/>
    </source>
</evidence>
<organism evidence="3 4">
    <name type="scientific">Telmatospirillum siberiense</name>
    <dbReference type="NCBI Taxonomy" id="382514"/>
    <lineage>
        <taxon>Bacteria</taxon>
        <taxon>Pseudomonadati</taxon>
        <taxon>Pseudomonadota</taxon>
        <taxon>Alphaproteobacteria</taxon>
        <taxon>Rhodospirillales</taxon>
        <taxon>Rhodospirillaceae</taxon>
        <taxon>Telmatospirillum</taxon>
    </lineage>
</organism>
<proteinExistence type="predicted"/>
<keyword evidence="1" id="KW-0597">Phosphoprotein</keyword>
<dbReference type="RefSeq" id="WP_101248783.1">
    <property type="nucleotide sequence ID" value="NZ_PIUM01000001.1"/>
</dbReference>
<reference evidence="4" key="1">
    <citation type="submission" date="2017-12" db="EMBL/GenBank/DDBJ databases">
        <title>Draft genome sequence of Telmatospirillum siberiense 26-4b1T, an acidotolerant peatland alphaproteobacterium potentially involved in sulfur cycling.</title>
        <authorList>
            <person name="Hausmann B."/>
            <person name="Pjevac P."/>
            <person name="Schreck K."/>
            <person name="Herbold C.W."/>
            <person name="Daims H."/>
            <person name="Wagner M."/>
            <person name="Pester M."/>
            <person name="Loy A."/>
        </authorList>
    </citation>
    <scope>NUCLEOTIDE SEQUENCE [LARGE SCALE GENOMIC DNA]</scope>
    <source>
        <strain evidence="4">26-4b1</strain>
    </source>
</reference>
<dbReference type="SMART" id="SM00448">
    <property type="entry name" value="REC"/>
    <property type="match status" value="1"/>
</dbReference>
<dbReference type="PANTHER" id="PTHR44520:SF1">
    <property type="entry name" value="TWO-COMPONENT SYSTEM REGULATORY PROTEIN"/>
    <property type="match status" value="1"/>
</dbReference>
<dbReference type="InterPro" id="IPR052893">
    <property type="entry name" value="TCS_response_regulator"/>
</dbReference>
<dbReference type="InterPro" id="IPR011006">
    <property type="entry name" value="CheY-like_superfamily"/>
</dbReference>
<comment type="caution">
    <text evidence="3">The sequence shown here is derived from an EMBL/GenBank/DDBJ whole genome shotgun (WGS) entry which is preliminary data.</text>
</comment>
<feature type="modified residue" description="4-aspartylphosphate" evidence="1">
    <location>
        <position position="66"/>
    </location>
</feature>
<dbReference type="CDD" id="cd17557">
    <property type="entry name" value="REC_Rcp-like"/>
    <property type="match status" value="1"/>
</dbReference>
<feature type="domain" description="Response regulatory" evidence="2">
    <location>
        <begin position="5"/>
        <end position="133"/>
    </location>
</feature>
<evidence type="ECO:0000313" key="4">
    <source>
        <dbReference type="Proteomes" id="UP000233293"/>
    </source>
</evidence>
<evidence type="ECO:0000259" key="2">
    <source>
        <dbReference type="PROSITE" id="PS50110"/>
    </source>
</evidence>
<dbReference type="Proteomes" id="UP000233293">
    <property type="component" value="Unassembled WGS sequence"/>
</dbReference>
<gene>
    <name evidence="3" type="ORF">CWS72_01540</name>
</gene>
<dbReference type="InterPro" id="IPR001789">
    <property type="entry name" value="Sig_transdc_resp-reg_receiver"/>
</dbReference>
<dbReference type="AlphaFoldDB" id="A0A2N3Q1T2"/>
<dbReference type="Gene3D" id="3.40.50.2300">
    <property type="match status" value="1"/>
</dbReference>
<protein>
    <submittedName>
        <fullName evidence="3">Two-component system response regulator</fullName>
    </submittedName>
</protein>
<dbReference type="GO" id="GO:0000160">
    <property type="term" value="P:phosphorelay signal transduction system"/>
    <property type="evidence" value="ECO:0007669"/>
    <property type="project" value="InterPro"/>
</dbReference>
<keyword evidence="4" id="KW-1185">Reference proteome</keyword>
<dbReference type="PANTHER" id="PTHR44520">
    <property type="entry name" value="RESPONSE REGULATOR RCP1-RELATED"/>
    <property type="match status" value="1"/>
</dbReference>
<dbReference type="SUPFAM" id="SSF52172">
    <property type="entry name" value="CheY-like"/>
    <property type="match status" value="1"/>
</dbReference>
<accession>A0A2N3Q1T2</accession>
<dbReference type="EMBL" id="PIUM01000001">
    <property type="protein sequence ID" value="PKU26551.1"/>
    <property type="molecule type" value="Genomic_DNA"/>
</dbReference>
<name>A0A2N3Q1T2_9PROT</name>
<sequence length="146" mass="16434">MTMRPLLLVEDNRQDELLTLRALKQIKVANGVDVVRDGQQALDYLFGEGEFSNRAGAELPAFVLLDINLPRVNGLDVLRRLRDNPRTRLLPVVILTSSDEERDMLSSYESGANSFVRKPLDYGEFVETVAHLGVYWMAINHPPTPA</sequence>
<dbReference type="Pfam" id="PF00072">
    <property type="entry name" value="Response_reg"/>
    <property type="match status" value="1"/>
</dbReference>
<evidence type="ECO:0000313" key="3">
    <source>
        <dbReference type="EMBL" id="PKU26551.1"/>
    </source>
</evidence>